<dbReference type="GO" id="GO:0031410">
    <property type="term" value="C:cytoplasmic vesicle"/>
    <property type="evidence" value="ECO:0007669"/>
    <property type="project" value="TreeGrafter"/>
</dbReference>
<evidence type="ECO:0000259" key="3">
    <source>
        <dbReference type="PROSITE" id="PS50211"/>
    </source>
</evidence>
<evidence type="ECO:0000313" key="5">
    <source>
        <dbReference type="Proteomes" id="UP001331761"/>
    </source>
</evidence>
<feature type="repeat" description="PPR" evidence="1">
    <location>
        <begin position="423"/>
        <end position="457"/>
    </location>
</feature>
<dbReference type="InterPro" id="IPR037516">
    <property type="entry name" value="Tripartite_DENN"/>
</dbReference>
<dbReference type="InterPro" id="IPR001194">
    <property type="entry name" value="cDENN_dom"/>
</dbReference>
<dbReference type="InterPro" id="IPR002885">
    <property type="entry name" value="PPR_rpt"/>
</dbReference>
<dbReference type="InterPro" id="IPR043153">
    <property type="entry name" value="DENN_C"/>
</dbReference>
<dbReference type="GO" id="GO:0032483">
    <property type="term" value="P:regulation of Rab protein signal transduction"/>
    <property type="evidence" value="ECO:0007669"/>
    <property type="project" value="TreeGrafter"/>
</dbReference>
<proteinExistence type="predicted"/>
<name>A0AAN8FBM4_TRICO</name>
<dbReference type="PANTHER" id="PTHR12296:SF30">
    <property type="entry name" value="DENN DOMAIN-CONTAINING PROTEIN CRAG"/>
    <property type="match status" value="1"/>
</dbReference>
<dbReference type="InterPro" id="IPR005112">
    <property type="entry name" value="dDENN_dom"/>
</dbReference>
<dbReference type="PANTHER" id="PTHR12296">
    <property type="entry name" value="DENN DOMAIN-CONTAINING PROTEIN 4"/>
    <property type="match status" value="1"/>
</dbReference>
<feature type="region of interest" description="Disordered" evidence="2">
    <location>
        <begin position="549"/>
        <end position="600"/>
    </location>
</feature>
<dbReference type="GO" id="GO:0005085">
    <property type="term" value="F:guanyl-nucleotide exchange factor activity"/>
    <property type="evidence" value="ECO:0007669"/>
    <property type="project" value="UniProtKB-ARBA"/>
</dbReference>
<dbReference type="InterPro" id="IPR051696">
    <property type="entry name" value="DENN_Domain_GEFs"/>
</dbReference>
<dbReference type="Gene3D" id="3.40.50.11500">
    <property type="match status" value="1"/>
</dbReference>
<dbReference type="Pfam" id="PF02141">
    <property type="entry name" value="DENN"/>
    <property type="match status" value="1"/>
</dbReference>
<evidence type="ECO:0000313" key="4">
    <source>
        <dbReference type="EMBL" id="KAK5968518.1"/>
    </source>
</evidence>
<dbReference type="Pfam" id="PF03455">
    <property type="entry name" value="dDENN"/>
    <property type="match status" value="1"/>
</dbReference>
<dbReference type="Gene3D" id="1.25.40.10">
    <property type="entry name" value="Tetratricopeptide repeat domain"/>
    <property type="match status" value="1"/>
</dbReference>
<keyword evidence="5" id="KW-1185">Reference proteome</keyword>
<feature type="region of interest" description="Disordered" evidence="2">
    <location>
        <begin position="1"/>
        <end position="20"/>
    </location>
</feature>
<feature type="domain" description="UDENN" evidence="3">
    <location>
        <begin position="1"/>
        <end position="278"/>
    </location>
</feature>
<feature type="compositionally biased region" description="Low complexity" evidence="2">
    <location>
        <begin position="584"/>
        <end position="595"/>
    </location>
</feature>
<dbReference type="SMART" id="SM00801">
    <property type="entry name" value="dDENN"/>
    <property type="match status" value="1"/>
</dbReference>
<gene>
    <name evidence="4" type="ORF">GCK32_001086</name>
</gene>
<dbReference type="SMART" id="SM00799">
    <property type="entry name" value="DENN"/>
    <property type="match status" value="1"/>
</dbReference>
<dbReference type="InterPro" id="IPR011990">
    <property type="entry name" value="TPR-like_helical_dom_sf"/>
</dbReference>
<comment type="caution">
    <text evidence="4">The sequence shown here is derived from an EMBL/GenBank/DDBJ whole genome shotgun (WGS) entry which is preliminary data.</text>
</comment>
<reference evidence="4 5" key="1">
    <citation type="submission" date="2019-10" db="EMBL/GenBank/DDBJ databases">
        <title>Assembly and Annotation for the nematode Trichostrongylus colubriformis.</title>
        <authorList>
            <person name="Martin J."/>
        </authorList>
    </citation>
    <scope>NUCLEOTIDE SEQUENCE [LARGE SCALE GENOMIC DNA]</scope>
    <source>
        <strain evidence="4">G859</strain>
        <tissue evidence="4">Whole worm</tissue>
    </source>
</reference>
<dbReference type="PROSITE" id="PS51375">
    <property type="entry name" value="PPR"/>
    <property type="match status" value="1"/>
</dbReference>
<dbReference type="EMBL" id="WIXE01021285">
    <property type="protein sequence ID" value="KAK5968518.1"/>
    <property type="molecule type" value="Genomic_DNA"/>
</dbReference>
<organism evidence="4 5">
    <name type="scientific">Trichostrongylus colubriformis</name>
    <name type="common">Black scour worm</name>
    <dbReference type="NCBI Taxonomy" id="6319"/>
    <lineage>
        <taxon>Eukaryota</taxon>
        <taxon>Metazoa</taxon>
        <taxon>Ecdysozoa</taxon>
        <taxon>Nematoda</taxon>
        <taxon>Chromadorea</taxon>
        <taxon>Rhabditida</taxon>
        <taxon>Rhabditina</taxon>
        <taxon>Rhabditomorpha</taxon>
        <taxon>Strongyloidea</taxon>
        <taxon>Trichostrongylidae</taxon>
        <taxon>Trichostrongylus</taxon>
    </lineage>
</organism>
<dbReference type="PROSITE" id="PS50211">
    <property type="entry name" value="DENN"/>
    <property type="match status" value="1"/>
</dbReference>
<evidence type="ECO:0000256" key="1">
    <source>
        <dbReference type="PROSITE-ProRule" id="PRU00708"/>
    </source>
</evidence>
<protein>
    <submittedName>
        <fullName evidence="4">DDENN domain protein</fullName>
    </submittedName>
</protein>
<evidence type="ECO:0000256" key="2">
    <source>
        <dbReference type="SAM" id="MobiDB-lite"/>
    </source>
</evidence>
<sequence>MITLTKESTSSRKARNQCPDQPLLDMEGAQLCDTLRALGTDNLIYLMMLALLEQKILVHSLRSWMLTAVAESVCALMFPFHWQCPYVPQCPLGLAGVLHAPLPFIAGVDSRYFDLYEDPPPDVTCFDLDTATISQSHNRQTLKLSILPKKPTKQLKSTLDDLFRRLNKEAFDLGSKKADYVPVDREMVIQKKRKELEMAIHDAFLRFMASLMRGYQSFLKPIKSAPASVSATDTGNLFDLDGFLKSRDKSGVEFFKRFGATQSFIRFIEERSFISDKSTYNAFFDDCIAKVDASEPIIDPATGLEREFRYERFPRRLDPALFQLDQLNMKRNPDQHTVPLQYEPNRCAAVRTKPEMKSSILAATNSVRTNPLHWPKTLLFYAYSLWFMQLPSLVSIAPNKRKILLLAFHILDRMEHTEVFPLDQVCYRILIELCGECGEPSLAVKVLQAMHRAGVEQNAVTYGIYHRAVLNAKWPTPSRQRAISAWATLRLHLEVVTKFKACIKSNAHMTYPVTDTQSVSDSGYHSDKAAEEKRLEALELETKPYVISYQPVQGSDKEQANADDGSDNKINPLDPLGALSNAETPKTPSTPKLSTNYMPMSPSRAKFMAELESTPFASELNSKSDNKTPSKSLGWLKGITNSPILKMIRSQTESPKHGDLETQGMTVSPSLHAIVNQVWKGYDDVRMDAVSSKLKLGVSSLVRDFKSLNRSYRERGSGTIFGDDSDDDAVDIDEEDNAYQLDCGKADSIISDDWWLKEVYLQLRRNEMRKAERGEAKEACHSGLGIVDVTLSSCTPCPNCRMMIYDEEIMSGWKVDDQNLNTICPYCFPQEERKSGTERNGIFAPRLTVHLEKRDKPTTSWYRLNTFDADLQQSTPASTPDSPEDICVSYVSPLVLRREVETLLAADLYALKDPQIMASHPVVFWNLVYYLRRLSLPTHLYMWISPRAHVRCVFDRPLDHVGPTPLYLINPNHKFLSQEKMSRSLPVWKTVTQSVQDNRLFTAIQTLINDSRRVSENGQIALGSHFPIFRDIQFASLDVFGRALLRDSLDKQYIEEYQKLPPRIMCIMPHQDRPQSPVQRACRKVFLPLDLF</sequence>
<accession>A0AAN8FBM4</accession>
<dbReference type="AlphaFoldDB" id="A0AAN8FBM4"/>
<dbReference type="Proteomes" id="UP001331761">
    <property type="component" value="Unassembled WGS sequence"/>
</dbReference>